<name>A0A5K7S4J5_9BACT</name>
<dbReference type="AlphaFoldDB" id="A0A5K7S4J5"/>
<keyword evidence="1" id="KW-0472">Membrane</keyword>
<dbReference type="KEGG" id="anf:AQPE_0630"/>
<evidence type="ECO:0000313" key="2">
    <source>
        <dbReference type="EMBL" id="BBE16491.1"/>
    </source>
</evidence>
<feature type="transmembrane region" description="Helical" evidence="1">
    <location>
        <begin position="34"/>
        <end position="52"/>
    </location>
</feature>
<reference evidence="2" key="1">
    <citation type="journal article" date="2020" name="Int. J. Syst. Evol. Microbiol.">
        <title>Aquipluma nitroreducens gen. nov. sp. nov., a novel facultatively anaerobic bacterium isolated from a freshwater lake.</title>
        <authorList>
            <person name="Watanabe M."/>
            <person name="Kojima H."/>
            <person name="Fukui M."/>
        </authorList>
    </citation>
    <scope>NUCLEOTIDE SEQUENCE</scope>
    <source>
        <strain evidence="2">MeG22</strain>
    </source>
</reference>
<dbReference type="EMBL" id="AP018694">
    <property type="protein sequence ID" value="BBE16491.1"/>
    <property type="molecule type" value="Genomic_DNA"/>
</dbReference>
<sequence>MSAPLAKELFVAGGFCDGASLLHPANKMMERKKAIIWVGKVFNFTYFVLIIYNML</sequence>
<evidence type="ECO:0000313" key="3">
    <source>
        <dbReference type="Proteomes" id="UP001193389"/>
    </source>
</evidence>
<keyword evidence="3" id="KW-1185">Reference proteome</keyword>
<organism evidence="2 3">
    <name type="scientific">Aquipluma nitroreducens</name>
    <dbReference type="NCBI Taxonomy" id="2010828"/>
    <lineage>
        <taxon>Bacteria</taxon>
        <taxon>Pseudomonadati</taxon>
        <taxon>Bacteroidota</taxon>
        <taxon>Bacteroidia</taxon>
        <taxon>Marinilabiliales</taxon>
        <taxon>Prolixibacteraceae</taxon>
        <taxon>Aquipluma</taxon>
    </lineage>
</organism>
<gene>
    <name evidence="2" type="ORF">AQPE_0630</name>
</gene>
<proteinExistence type="predicted"/>
<protein>
    <submittedName>
        <fullName evidence="2">Uncharacterized protein</fullName>
    </submittedName>
</protein>
<keyword evidence="1" id="KW-0812">Transmembrane</keyword>
<dbReference type="Proteomes" id="UP001193389">
    <property type="component" value="Chromosome"/>
</dbReference>
<evidence type="ECO:0000256" key="1">
    <source>
        <dbReference type="SAM" id="Phobius"/>
    </source>
</evidence>
<accession>A0A5K7S4J5</accession>
<keyword evidence="1" id="KW-1133">Transmembrane helix</keyword>